<keyword evidence="2" id="KW-0238">DNA-binding</keyword>
<protein>
    <submittedName>
        <fullName evidence="5">AraC-like DNA-binding protein</fullName>
    </submittedName>
</protein>
<dbReference type="InterPro" id="IPR003313">
    <property type="entry name" value="AraC-bd"/>
</dbReference>
<dbReference type="PANTHER" id="PTHR43280:SF28">
    <property type="entry name" value="HTH-TYPE TRANSCRIPTIONAL ACTIVATOR RHAS"/>
    <property type="match status" value="1"/>
</dbReference>
<accession>A0ABT9TXV2</accession>
<dbReference type="SUPFAM" id="SSF46689">
    <property type="entry name" value="Homeodomain-like"/>
    <property type="match status" value="2"/>
</dbReference>
<sequence>MNFLFEPVRFEDKHLSWSGRTRSEKDYPGYYHWHQCTEILFVHQGVGSIIVDQRTYELRRGMLFVFQPFQLHKIYADVAPDEPFERTILYVDPSQTEEALRPFPKRHALFHKLWQGQDIRTVFDMQEETGRLEAIFGSYGNLDARRREYDTEEITMLLLQLMGCIAAVRDGEEARATATDRGIERKSRYSEQIMQWIEAHYAEEVTLEQLAELLHLSKYYVSRVFREETGSHITDYLTVRRIKQACRLLQTTVYSVERIGMDVGYPNASYFINTFKRVVGTTPLKYRQRHMGL</sequence>
<keyword evidence="3" id="KW-0804">Transcription</keyword>
<keyword evidence="1" id="KW-0805">Transcription regulation</keyword>
<dbReference type="PROSITE" id="PS00041">
    <property type="entry name" value="HTH_ARAC_FAMILY_1"/>
    <property type="match status" value="1"/>
</dbReference>
<dbReference type="SUPFAM" id="SSF51215">
    <property type="entry name" value="Regulatory protein AraC"/>
    <property type="match status" value="1"/>
</dbReference>
<evidence type="ECO:0000313" key="6">
    <source>
        <dbReference type="Proteomes" id="UP001229346"/>
    </source>
</evidence>
<dbReference type="Gene3D" id="2.60.120.10">
    <property type="entry name" value="Jelly Rolls"/>
    <property type="match status" value="1"/>
</dbReference>
<dbReference type="PRINTS" id="PR00032">
    <property type="entry name" value="HTHARAC"/>
</dbReference>
<dbReference type="Gene3D" id="1.10.10.60">
    <property type="entry name" value="Homeodomain-like"/>
    <property type="match status" value="2"/>
</dbReference>
<dbReference type="InterPro" id="IPR009057">
    <property type="entry name" value="Homeodomain-like_sf"/>
</dbReference>
<dbReference type="InterPro" id="IPR018062">
    <property type="entry name" value="HTH_AraC-typ_CS"/>
</dbReference>
<feature type="domain" description="HTH araC/xylS-type" evidence="4">
    <location>
        <begin position="191"/>
        <end position="289"/>
    </location>
</feature>
<dbReference type="PANTHER" id="PTHR43280">
    <property type="entry name" value="ARAC-FAMILY TRANSCRIPTIONAL REGULATOR"/>
    <property type="match status" value="1"/>
</dbReference>
<gene>
    <name evidence="5" type="ORF">J2T15_001330</name>
</gene>
<dbReference type="Proteomes" id="UP001229346">
    <property type="component" value="Unassembled WGS sequence"/>
</dbReference>
<dbReference type="PROSITE" id="PS01124">
    <property type="entry name" value="HTH_ARAC_FAMILY_2"/>
    <property type="match status" value="1"/>
</dbReference>
<dbReference type="RefSeq" id="WP_307202209.1">
    <property type="nucleotide sequence ID" value="NZ_JAUSSU010000002.1"/>
</dbReference>
<evidence type="ECO:0000256" key="3">
    <source>
        <dbReference type="ARBA" id="ARBA00023163"/>
    </source>
</evidence>
<proteinExistence type="predicted"/>
<evidence type="ECO:0000259" key="4">
    <source>
        <dbReference type="PROSITE" id="PS01124"/>
    </source>
</evidence>
<dbReference type="InterPro" id="IPR020449">
    <property type="entry name" value="Tscrpt_reg_AraC-type_HTH"/>
</dbReference>
<comment type="caution">
    <text evidence="5">The sequence shown here is derived from an EMBL/GenBank/DDBJ whole genome shotgun (WGS) entry which is preliminary data.</text>
</comment>
<name>A0ABT9TXV2_PAEHA</name>
<evidence type="ECO:0000256" key="1">
    <source>
        <dbReference type="ARBA" id="ARBA00023015"/>
    </source>
</evidence>
<dbReference type="InterPro" id="IPR014710">
    <property type="entry name" value="RmlC-like_jellyroll"/>
</dbReference>
<organism evidence="5 6">
    <name type="scientific">Paenibacillus harenae</name>
    <dbReference type="NCBI Taxonomy" id="306543"/>
    <lineage>
        <taxon>Bacteria</taxon>
        <taxon>Bacillati</taxon>
        <taxon>Bacillota</taxon>
        <taxon>Bacilli</taxon>
        <taxon>Bacillales</taxon>
        <taxon>Paenibacillaceae</taxon>
        <taxon>Paenibacillus</taxon>
    </lineage>
</organism>
<dbReference type="InterPro" id="IPR037923">
    <property type="entry name" value="HTH-like"/>
</dbReference>
<dbReference type="EMBL" id="JAUSSU010000002">
    <property type="protein sequence ID" value="MDQ0111897.1"/>
    <property type="molecule type" value="Genomic_DNA"/>
</dbReference>
<reference evidence="5 6" key="1">
    <citation type="submission" date="2023-07" db="EMBL/GenBank/DDBJ databases">
        <title>Sorghum-associated microbial communities from plants grown in Nebraska, USA.</title>
        <authorList>
            <person name="Schachtman D."/>
        </authorList>
    </citation>
    <scope>NUCLEOTIDE SEQUENCE [LARGE SCALE GENOMIC DNA]</scope>
    <source>
        <strain evidence="5 6">CC482</strain>
    </source>
</reference>
<keyword evidence="6" id="KW-1185">Reference proteome</keyword>
<dbReference type="Pfam" id="PF12833">
    <property type="entry name" value="HTH_18"/>
    <property type="match status" value="1"/>
</dbReference>
<dbReference type="InterPro" id="IPR018060">
    <property type="entry name" value="HTH_AraC"/>
</dbReference>
<evidence type="ECO:0000313" key="5">
    <source>
        <dbReference type="EMBL" id="MDQ0111897.1"/>
    </source>
</evidence>
<dbReference type="SMART" id="SM00342">
    <property type="entry name" value="HTH_ARAC"/>
    <property type="match status" value="1"/>
</dbReference>
<dbReference type="Pfam" id="PF02311">
    <property type="entry name" value="AraC_binding"/>
    <property type="match status" value="1"/>
</dbReference>
<evidence type="ECO:0000256" key="2">
    <source>
        <dbReference type="ARBA" id="ARBA00023125"/>
    </source>
</evidence>